<reference evidence="2" key="1">
    <citation type="journal article" date="2020" name="mSystems">
        <title>Genome- and Community-Level Interaction Insights into Carbon Utilization and Element Cycling Functions of Hydrothermarchaeota in Hydrothermal Sediment.</title>
        <authorList>
            <person name="Zhou Z."/>
            <person name="Liu Y."/>
            <person name="Xu W."/>
            <person name="Pan J."/>
            <person name="Luo Z.H."/>
            <person name="Li M."/>
        </authorList>
    </citation>
    <scope>NUCLEOTIDE SEQUENCE [LARGE SCALE GENOMIC DNA]</scope>
    <source>
        <strain evidence="2">SpSt-1109</strain>
    </source>
</reference>
<protein>
    <submittedName>
        <fullName evidence="2">Uncharacterized protein</fullName>
    </submittedName>
</protein>
<gene>
    <name evidence="2" type="ORF">ENM70_00820</name>
</gene>
<proteinExistence type="predicted"/>
<evidence type="ECO:0000256" key="1">
    <source>
        <dbReference type="SAM" id="Coils"/>
    </source>
</evidence>
<dbReference type="AlphaFoldDB" id="A0A7J3YU03"/>
<comment type="caution">
    <text evidence="2">The sequence shown here is derived from an EMBL/GenBank/DDBJ whole genome shotgun (WGS) entry which is preliminary data.</text>
</comment>
<keyword evidence="1" id="KW-0175">Coiled coil</keyword>
<sequence length="367" mass="42834">MFDTSLEELISKIREFLGGLESEEIKQLTRKEFIEATGVNPLNISSKYRKELARILYHEFNIPYRKICELLAMSMRDVSRAIRGGASSKKTAKRSRVIEIDVELQAKAIELVRSGEARNPNDLVLKLKIPLESAEQLFNKVVENEGITIVSVLEAVRELDERIKEAEEFKDMLTDLIYDIENKSAELRELLKRSENLAEKLEKYSRELERQGVKLEKLPDLLSLIRQLEKKIVDQEKKIRDLENLVIPYVKAVKELLNRTTQLENEYSDLRRKFVEIKRFIKLFEIGLNRRFTFEEYKCKFMDKEGYCTTFIFLEPLPYVSGIKAVIREGKVNYYINVENNKPICASCPSYEPQGIQLSEYSIRSKV</sequence>
<accession>A0A7J3YU03</accession>
<name>A0A7J3YU03_9CREN</name>
<organism evidence="2">
    <name type="scientific">Ignisphaera aggregans</name>
    <dbReference type="NCBI Taxonomy" id="334771"/>
    <lineage>
        <taxon>Archaea</taxon>
        <taxon>Thermoproteota</taxon>
        <taxon>Thermoprotei</taxon>
        <taxon>Desulfurococcales</taxon>
        <taxon>Desulfurococcaceae</taxon>
        <taxon>Ignisphaera</taxon>
    </lineage>
</organism>
<dbReference type="EMBL" id="DRYU01000021">
    <property type="protein sequence ID" value="HHP92161.1"/>
    <property type="molecule type" value="Genomic_DNA"/>
</dbReference>
<feature type="coiled-coil region" evidence="1">
    <location>
        <begin position="156"/>
        <end position="273"/>
    </location>
</feature>
<evidence type="ECO:0000313" key="2">
    <source>
        <dbReference type="EMBL" id="HHP92161.1"/>
    </source>
</evidence>